<organism evidence="2 3">
    <name type="scientific">Perkinsus olseni</name>
    <name type="common">Perkinsus atlanticus</name>
    <dbReference type="NCBI Taxonomy" id="32597"/>
    <lineage>
        <taxon>Eukaryota</taxon>
        <taxon>Sar</taxon>
        <taxon>Alveolata</taxon>
        <taxon>Perkinsozoa</taxon>
        <taxon>Perkinsea</taxon>
        <taxon>Perkinsida</taxon>
        <taxon>Perkinsidae</taxon>
        <taxon>Perkinsus</taxon>
    </lineage>
</organism>
<sequence length="173" mass="18278">MTIRGTRFTDSNVTMHRGSSSRVRAAMPRRLPPAVSSDPSGAVVVTAAASSKHGTTSTLEETPSARVEAVAGDTGGPGGGEVQCAATSRKAPVKAEKLLNVLVQQLSCAEHVAFNLLDGVRCDATHVSFFCREYFNTAALDAGLTMSKYCSVAVVDTRLKRQIKMAMVLEMCA</sequence>
<evidence type="ECO:0000256" key="1">
    <source>
        <dbReference type="SAM" id="MobiDB-lite"/>
    </source>
</evidence>
<protein>
    <submittedName>
        <fullName evidence="2">Uncharacterized protein</fullName>
    </submittedName>
</protein>
<feature type="non-terminal residue" evidence="2">
    <location>
        <position position="173"/>
    </location>
</feature>
<accession>A0A7J6SJL8</accession>
<comment type="caution">
    <text evidence="2">The sequence shown here is derived from an EMBL/GenBank/DDBJ whole genome shotgun (WGS) entry which is preliminary data.</text>
</comment>
<feature type="region of interest" description="Disordered" evidence="1">
    <location>
        <begin position="1"/>
        <end position="26"/>
    </location>
</feature>
<dbReference type="EMBL" id="JABANM010014142">
    <property type="protein sequence ID" value="KAF4733118.1"/>
    <property type="molecule type" value="Genomic_DNA"/>
</dbReference>
<dbReference type="AlphaFoldDB" id="A0A7J6SJL8"/>
<gene>
    <name evidence="2" type="ORF">FOZ62_025801</name>
</gene>
<feature type="compositionally biased region" description="Polar residues" evidence="1">
    <location>
        <begin position="8"/>
        <end position="22"/>
    </location>
</feature>
<dbReference type="Proteomes" id="UP000574390">
    <property type="component" value="Unassembled WGS sequence"/>
</dbReference>
<name>A0A7J6SJL8_PEROL</name>
<reference evidence="2 3" key="1">
    <citation type="submission" date="2020-04" db="EMBL/GenBank/DDBJ databases">
        <title>Perkinsus olseni comparative genomics.</title>
        <authorList>
            <person name="Bogema D.R."/>
        </authorList>
    </citation>
    <scope>NUCLEOTIDE SEQUENCE [LARGE SCALE GENOMIC DNA]</scope>
    <source>
        <strain evidence="2">ATCC PRA-205</strain>
    </source>
</reference>
<proteinExistence type="predicted"/>
<evidence type="ECO:0000313" key="3">
    <source>
        <dbReference type="Proteomes" id="UP000574390"/>
    </source>
</evidence>
<evidence type="ECO:0000313" key="2">
    <source>
        <dbReference type="EMBL" id="KAF4733118.1"/>
    </source>
</evidence>